<keyword evidence="2" id="KW-1185">Reference proteome</keyword>
<proteinExistence type="predicted"/>
<accession>A0A843TDD3</accession>
<protein>
    <submittedName>
        <fullName evidence="1">Uncharacterized protein</fullName>
    </submittedName>
</protein>
<evidence type="ECO:0000313" key="1">
    <source>
        <dbReference type="EMBL" id="MQL70362.1"/>
    </source>
</evidence>
<dbReference type="Proteomes" id="UP000652761">
    <property type="component" value="Unassembled WGS sequence"/>
</dbReference>
<sequence length="103" mass="11103">MLSLPATLSQNLASGGAALGDPRKGRCPLDPRDLTAQVEPRPNPLWRFASEFGLHILTISTLNRARPAGSLVAPSRLVATWSRDGYPCKSNDDLTHNNVIGLE</sequence>
<dbReference type="AlphaFoldDB" id="A0A843TDD3"/>
<name>A0A843TDD3_COLES</name>
<dbReference type="EMBL" id="NMUH01000065">
    <property type="protein sequence ID" value="MQL70362.1"/>
    <property type="molecule type" value="Genomic_DNA"/>
</dbReference>
<evidence type="ECO:0000313" key="2">
    <source>
        <dbReference type="Proteomes" id="UP000652761"/>
    </source>
</evidence>
<organism evidence="1 2">
    <name type="scientific">Colocasia esculenta</name>
    <name type="common">Wild taro</name>
    <name type="synonym">Arum esculentum</name>
    <dbReference type="NCBI Taxonomy" id="4460"/>
    <lineage>
        <taxon>Eukaryota</taxon>
        <taxon>Viridiplantae</taxon>
        <taxon>Streptophyta</taxon>
        <taxon>Embryophyta</taxon>
        <taxon>Tracheophyta</taxon>
        <taxon>Spermatophyta</taxon>
        <taxon>Magnoliopsida</taxon>
        <taxon>Liliopsida</taxon>
        <taxon>Araceae</taxon>
        <taxon>Aroideae</taxon>
        <taxon>Colocasieae</taxon>
        <taxon>Colocasia</taxon>
    </lineage>
</organism>
<reference evidence="1" key="1">
    <citation type="submission" date="2017-07" db="EMBL/GenBank/DDBJ databases">
        <title>Taro Niue Genome Assembly and Annotation.</title>
        <authorList>
            <person name="Atibalentja N."/>
            <person name="Keating K."/>
            <person name="Fields C.J."/>
        </authorList>
    </citation>
    <scope>NUCLEOTIDE SEQUENCE</scope>
    <source>
        <strain evidence="1">Niue_2</strain>
        <tissue evidence="1">Leaf</tissue>
    </source>
</reference>
<comment type="caution">
    <text evidence="1">The sequence shown here is derived from an EMBL/GenBank/DDBJ whole genome shotgun (WGS) entry which is preliminary data.</text>
</comment>
<gene>
    <name evidence="1" type="ORF">Taro_002684</name>
</gene>